<name>A0ABR6NIV4_9SPHN</name>
<dbReference type="Proteomes" id="UP001138540">
    <property type="component" value="Unassembled WGS sequence"/>
</dbReference>
<protein>
    <recommendedName>
        <fullName evidence="3">HEAT repeat domain-containing protein</fullName>
    </recommendedName>
</protein>
<sequence length="409" mass="44302">MRARGLPLERRTGWRTPALLLLAVLACLLAGKAWRDASLAYWLATSPGSAPRVLQSDPRIGLELSDRYFFEPGALDVAATEKIVRDARAVLRDGALNAVAMRQIGLAANATGDPSFEGKLRLAERISRRDRETQLALMALATSRGDDVAALGHLDILLTVNPGMGRDVFPALASPLDQPAFRRLLLRYSARPWFGHFLATAIQQSQDKSAVVALVLESGIPLAGDQRDLLPALLRPLIRSGDYEQARALAVASGRLDRRVLESFALTQATTDPDFAPLTFSLHSSEIAQARLIEEGRLGVEVAPGRLVTLVDRITQLPPGAYAMRQTLDVGLMEQSPRVEWVLRCAPGNSPPVWQQAVPPAKGASGEPLALTIPPDCGLQFWRLVVSTPDGQKPVRFEISALSLEKTGS</sequence>
<evidence type="ECO:0000313" key="1">
    <source>
        <dbReference type="EMBL" id="MBB5986124.1"/>
    </source>
</evidence>
<organism evidence="1 2">
    <name type="scientific">Sphingobium lignivorans</name>
    <dbReference type="NCBI Taxonomy" id="2735886"/>
    <lineage>
        <taxon>Bacteria</taxon>
        <taxon>Pseudomonadati</taxon>
        <taxon>Pseudomonadota</taxon>
        <taxon>Alphaproteobacteria</taxon>
        <taxon>Sphingomonadales</taxon>
        <taxon>Sphingomonadaceae</taxon>
        <taxon>Sphingobium</taxon>
    </lineage>
</organism>
<reference evidence="1 2" key="1">
    <citation type="submission" date="2020-08" db="EMBL/GenBank/DDBJ databases">
        <title>Exploring microbial biodiversity for novel pathways involved in the catabolism of aromatic compounds derived from lignin.</title>
        <authorList>
            <person name="Elkins J."/>
        </authorList>
    </citation>
    <scope>NUCLEOTIDE SEQUENCE [LARGE SCALE GENOMIC DNA]</scope>
    <source>
        <strain evidence="1 2">B1D3A</strain>
    </source>
</reference>
<evidence type="ECO:0000313" key="2">
    <source>
        <dbReference type="Proteomes" id="UP001138540"/>
    </source>
</evidence>
<gene>
    <name evidence="1" type="ORF">HNP60_002098</name>
</gene>
<dbReference type="PROSITE" id="PS51257">
    <property type="entry name" value="PROKAR_LIPOPROTEIN"/>
    <property type="match status" value="1"/>
</dbReference>
<accession>A0ABR6NIV4</accession>
<dbReference type="EMBL" id="JACHKA010000001">
    <property type="protein sequence ID" value="MBB5986124.1"/>
    <property type="molecule type" value="Genomic_DNA"/>
</dbReference>
<comment type="caution">
    <text evidence="1">The sequence shown here is derived from an EMBL/GenBank/DDBJ whole genome shotgun (WGS) entry which is preliminary data.</text>
</comment>
<proteinExistence type="predicted"/>
<dbReference type="RefSeq" id="WP_184153344.1">
    <property type="nucleotide sequence ID" value="NZ_JACHKA010000001.1"/>
</dbReference>
<evidence type="ECO:0008006" key="3">
    <source>
        <dbReference type="Google" id="ProtNLM"/>
    </source>
</evidence>
<keyword evidence="2" id="KW-1185">Reference proteome</keyword>